<organism evidence="3 4">
    <name type="scientific">Colocasia esculenta</name>
    <name type="common">Wild taro</name>
    <name type="synonym">Arum esculentum</name>
    <dbReference type="NCBI Taxonomy" id="4460"/>
    <lineage>
        <taxon>Eukaryota</taxon>
        <taxon>Viridiplantae</taxon>
        <taxon>Streptophyta</taxon>
        <taxon>Embryophyta</taxon>
        <taxon>Tracheophyta</taxon>
        <taxon>Spermatophyta</taxon>
        <taxon>Magnoliopsida</taxon>
        <taxon>Liliopsida</taxon>
        <taxon>Araceae</taxon>
        <taxon>Aroideae</taxon>
        <taxon>Colocasieae</taxon>
        <taxon>Colocasia</taxon>
    </lineage>
</organism>
<dbReference type="Pfam" id="PF00651">
    <property type="entry name" value="BTB"/>
    <property type="match status" value="1"/>
</dbReference>
<keyword evidence="4" id="KW-1185">Reference proteome</keyword>
<proteinExistence type="predicted"/>
<dbReference type="InterPro" id="IPR045005">
    <property type="entry name" value="BPM1-6"/>
</dbReference>
<dbReference type="SUPFAM" id="SSF54695">
    <property type="entry name" value="POZ domain"/>
    <property type="match status" value="1"/>
</dbReference>
<dbReference type="OrthoDB" id="692822at2759"/>
<dbReference type="InterPro" id="IPR000210">
    <property type="entry name" value="BTB/POZ_dom"/>
</dbReference>
<name>A0A843VQ84_COLES</name>
<evidence type="ECO:0000313" key="4">
    <source>
        <dbReference type="Proteomes" id="UP000652761"/>
    </source>
</evidence>
<dbReference type="InterPro" id="IPR011333">
    <property type="entry name" value="SKP1/BTB/POZ_sf"/>
</dbReference>
<accession>A0A843VQ84</accession>
<dbReference type="PANTHER" id="PTHR26379:SF187">
    <property type="entry name" value="OS07G0655300 PROTEIN"/>
    <property type="match status" value="1"/>
</dbReference>
<evidence type="ECO:0000313" key="3">
    <source>
        <dbReference type="EMBL" id="MQL93439.1"/>
    </source>
</evidence>
<evidence type="ECO:0000256" key="1">
    <source>
        <dbReference type="ARBA" id="ARBA00004906"/>
    </source>
</evidence>
<dbReference type="PANTHER" id="PTHR26379">
    <property type="entry name" value="BTB/POZ AND MATH DOMAIN-CONTAINING PROTEIN 1"/>
    <property type="match status" value="1"/>
</dbReference>
<comment type="caution">
    <text evidence="3">The sequence shown here is derived from an EMBL/GenBank/DDBJ whole genome shotgun (WGS) entry which is preliminary data.</text>
</comment>
<dbReference type="GO" id="GO:0016567">
    <property type="term" value="P:protein ubiquitination"/>
    <property type="evidence" value="ECO:0007669"/>
    <property type="project" value="InterPro"/>
</dbReference>
<comment type="pathway">
    <text evidence="1">Protein modification; protein ubiquitination.</text>
</comment>
<protein>
    <recommendedName>
        <fullName evidence="2">BTB domain-containing protein</fullName>
    </recommendedName>
</protein>
<dbReference type="PROSITE" id="PS50097">
    <property type="entry name" value="BTB"/>
    <property type="match status" value="1"/>
</dbReference>
<reference evidence="3" key="1">
    <citation type="submission" date="2017-07" db="EMBL/GenBank/DDBJ databases">
        <title>Taro Niue Genome Assembly and Annotation.</title>
        <authorList>
            <person name="Atibalentja N."/>
            <person name="Keating K."/>
            <person name="Fields C.J."/>
        </authorList>
    </citation>
    <scope>NUCLEOTIDE SEQUENCE</scope>
    <source>
        <strain evidence="3">Niue_2</strain>
        <tissue evidence="3">Leaf</tissue>
    </source>
</reference>
<dbReference type="AlphaFoldDB" id="A0A843VQ84"/>
<dbReference type="EMBL" id="NMUH01001563">
    <property type="protein sequence ID" value="MQL93439.1"/>
    <property type="molecule type" value="Genomic_DNA"/>
</dbReference>
<gene>
    <name evidence="3" type="ORF">Taro_026093</name>
</gene>
<sequence length="197" mass="21131">MRGRDRSEDGLSEIDRLGSTNSNVCWVLRHDGVARRVAAEDGTQGSPRAICVAAWAGVAQPTRITCALSAPHSSPPLQSASFLPSDAVRTTSGGVGDTLHNQRICVPASLMERPKVYSIAVPPSNIGEHFGQLLDSGKAADVNFEVNGEIFPAHKLVLAMRSPVFKAQFFGPMKDHKIRCIKVEDVEAPVFKVPSSS</sequence>
<evidence type="ECO:0000259" key="2">
    <source>
        <dbReference type="PROSITE" id="PS50097"/>
    </source>
</evidence>
<dbReference type="Gene3D" id="3.30.710.10">
    <property type="entry name" value="Potassium Channel Kv1.1, Chain A"/>
    <property type="match status" value="1"/>
</dbReference>
<dbReference type="Proteomes" id="UP000652761">
    <property type="component" value="Unassembled WGS sequence"/>
</dbReference>
<feature type="domain" description="BTB" evidence="2">
    <location>
        <begin position="140"/>
        <end position="192"/>
    </location>
</feature>